<dbReference type="PANTHER" id="PTHR32444">
    <property type="entry name" value="BULB-TYPE LECTIN DOMAIN-CONTAINING PROTEIN"/>
    <property type="match status" value="1"/>
</dbReference>
<evidence type="ECO:0000256" key="11">
    <source>
        <dbReference type="ARBA" id="ARBA00048679"/>
    </source>
</evidence>
<dbReference type="InterPro" id="IPR008271">
    <property type="entry name" value="Ser/Thr_kinase_AS"/>
</dbReference>
<dbReference type="Proteomes" id="UP001229421">
    <property type="component" value="Unassembled WGS sequence"/>
</dbReference>
<evidence type="ECO:0000256" key="3">
    <source>
        <dbReference type="ARBA" id="ARBA00022679"/>
    </source>
</evidence>
<feature type="chain" id="PRO_5041912624" description="non-specific serine/threonine protein kinase" evidence="14">
    <location>
        <begin position="30"/>
        <end position="416"/>
    </location>
</feature>
<gene>
    <name evidence="18" type="ORF">QVD17_21362</name>
</gene>
<dbReference type="FunFam" id="1.10.510.10:FF:001023">
    <property type="entry name" value="Os07g0541700 protein"/>
    <property type="match status" value="1"/>
</dbReference>
<evidence type="ECO:0000256" key="13">
    <source>
        <dbReference type="RuleBase" id="RU000304"/>
    </source>
</evidence>
<dbReference type="Gene3D" id="2.90.10.10">
    <property type="entry name" value="Bulb-type lectin domain"/>
    <property type="match status" value="1"/>
</dbReference>
<dbReference type="InterPro" id="IPR036426">
    <property type="entry name" value="Bulb-type_lectin_dom_sf"/>
</dbReference>
<keyword evidence="8" id="KW-1015">Disulfide bond</keyword>
<dbReference type="Pfam" id="PF00954">
    <property type="entry name" value="S_locus_glycop"/>
    <property type="match status" value="1"/>
</dbReference>
<comment type="catalytic activity">
    <reaction evidence="10">
        <text>L-threonyl-[protein] + ATP = O-phospho-L-threonyl-[protein] + ADP + H(+)</text>
        <dbReference type="Rhea" id="RHEA:46608"/>
        <dbReference type="Rhea" id="RHEA-COMP:11060"/>
        <dbReference type="Rhea" id="RHEA-COMP:11605"/>
        <dbReference type="ChEBI" id="CHEBI:15378"/>
        <dbReference type="ChEBI" id="CHEBI:30013"/>
        <dbReference type="ChEBI" id="CHEBI:30616"/>
        <dbReference type="ChEBI" id="CHEBI:61977"/>
        <dbReference type="ChEBI" id="CHEBI:456216"/>
        <dbReference type="EC" id="2.7.11.1"/>
    </reaction>
</comment>
<dbReference type="InterPro" id="IPR001480">
    <property type="entry name" value="Bulb-type_lectin_dom"/>
</dbReference>
<keyword evidence="3" id="KW-0808">Transferase</keyword>
<evidence type="ECO:0000256" key="14">
    <source>
        <dbReference type="SAM" id="SignalP"/>
    </source>
</evidence>
<evidence type="ECO:0000313" key="19">
    <source>
        <dbReference type="Proteomes" id="UP001229421"/>
    </source>
</evidence>
<dbReference type="EMBL" id="JAUHHV010000006">
    <property type="protein sequence ID" value="KAK1420057.1"/>
    <property type="molecule type" value="Genomic_DNA"/>
</dbReference>
<dbReference type="InterPro" id="IPR011009">
    <property type="entry name" value="Kinase-like_dom_sf"/>
</dbReference>
<evidence type="ECO:0000256" key="10">
    <source>
        <dbReference type="ARBA" id="ARBA00047899"/>
    </source>
</evidence>
<accession>A0AAD8KGN4</accession>
<feature type="domain" description="Apple" evidence="17">
    <location>
        <begin position="167"/>
        <end position="256"/>
    </location>
</feature>
<dbReference type="SMART" id="SM00473">
    <property type="entry name" value="PAN_AP"/>
    <property type="match status" value="1"/>
</dbReference>
<dbReference type="Gene3D" id="1.10.510.10">
    <property type="entry name" value="Transferase(Phosphotransferase) domain 1"/>
    <property type="match status" value="1"/>
</dbReference>
<feature type="domain" description="Protein kinase" evidence="15">
    <location>
        <begin position="238"/>
        <end position="416"/>
    </location>
</feature>
<dbReference type="PROSITE" id="PS00108">
    <property type="entry name" value="PROTEIN_KINASE_ST"/>
    <property type="match status" value="1"/>
</dbReference>
<dbReference type="Pfam" id="PF08276">
    <property type="entry name" value="PAN_2"/>
    <property type="match status" value="1"/>
</dbReference>
<reference evidence="18" key="1">
    <citation type="journal article" date="2023" name="bioRxiv">
        <title>Improved chromosome-level genome assembly for marigold (Tagetes erecta).</title>
        <authorList>
            <person name="Jiang F."/>
            <person name="Yuan L."/>
            <person name="Wang S."/>
            <person name="Wang H."/>
            <person name="Xu D."/>
            <person name="Wang A."/>
            <person name="Fan W."/>
        </authorList>
    </citation>
    <scope>NUCLEOTIDE SEQUENCE</scope>
    <source>
        <strain evidence="18">WSJ</strain>
        <tissue evidence="18">Leaf</tissue>
    </source>
</reference>
<dbReference type="PROSITE" id="PS50011">
    <property type="entry name" value="PROTEIN_KINASE_DOM"/>
    <property type="match status" value="1"/>
</dbReference>
<dbReference type="Gene3D" id="3.30.200.20">
    <property type="entry name" value="Phosphorylase Kinase, domain 1"/>
    <property type="match status" value="1"/>
</dbReference>
<dbReference type="SUPFAM" id="SSF56112">
    <property type="entry name" value="Protein kinase-like (PK-like)"/>
    <property type="match status" value="1"/>
</dbReference>
<sequence>MGTGRATAVTHICLTILHVFIISLPHCTATDILSKDSPLSLTQTLVSSNQAYELGFFNPGNSTNLYLGIWFKNITAKKVIWVANRENPLSVSDSGSTLLISNDGNLRILNVPAGPCDVYGVCGAFSICTNRTHPNCDCLKGFVPHLTDEWSKGNWTRGCVRRSELLCEKNETSLASDKTKVTKPDKFWVLKGIKLSDHHQYFPYMDTDACQRLCLSNCSCKAYAFVQGIYCMIWTEELMDIEQFPYGGENLFLRLSYVDLGEETNGATILISLTTIGTKTKLDHFNSEDELVLRDTLQEDVLSQESFELPIFEFKQIMVVTDHFSYRNKLGEGGFGAVYKGILDGQLVAVKRDCQGIGRGLIYLHRDCCLRIIHRDLKCSNILLDENMNPKISDFGLARSFQITQELANTRRIVGT</sequence>
<evidence type="ECO:0000256" key="1">
    <source>
        <dbReference type="ARBA" id="ARBA00012513"/>
    </source>
</evidence>
<keyword evidence="6" id="KW-0418">Kinase</keyword>
<keyword evidence="2 13" id="KW-0723">Serine/threonine-protein kinase</keyword>
<evidence type="ECO:0000259" key="15">
    <source>
        <dbReference type="PROSITE" id="PS50011"/>
    </source>
</evidence>
<dbReference type="InterPro" id="IPR000719">
    <property type="entry name" value="Prot_kinase_dom"/>
</dbReference>
<dbReference type="PROSITE" id="PS50948">
    <property type="entry name" value="PAN"/>
    <property type="match status" value="1"/>
</dbReference>
<dbReference type="GO" id="GO:0005524">
    <property type="term" value="F:ATP binding"/>
    <property type="evidence" value="ECO:0007669"/>
    <property type="project" value="UniProtKB-UniRule"/>
</dbReference>
<dbReference type="AlphaFoldDB" id="A0AAD8KGN4"/>
<evidence type="ECO:0000256" key="9">
    <source>
        <dbReference type="ARBA" id="ARBA00023180"/>
    </source>
</evidence>
<evidence type="ECO:0000256" key="12">
    <source>
        <dbReference type="PROSITE-ProRule" id="PRU10141"/>
    </source>
</evidence>
<comment type="similarity">
    <text evidence="13">Belongs to the protein kinase superfamily.</text>
</comment>
<name>A0AAD8KGN4_TARER</name>
<evidence type="ECO:0000259" key="17">
    <source>
        <dbReference type="PROSITE" id="PS50948"/>
    </source>
</evidence>
<evidence type="ECO:0000256" key="5">
    <source>
        <dbReference type="ARBA" id="ARBA00022741"/>
    </source>
</evidence>
<feature type="binding site" evidence="12">
    <location>
        <position position="351"/>
    </location>
    <ligand>
        <name>ATP</name>
        <dbReference type="ChEBI" id="CHEBI:30616"/>
    </ligand>
</feature>
<evidence type="ECO:0000256" key="2">
    <source>
        <dbReference type="ARBA" id="ARBA00022527"/>
    </source>
</evidence>
<evidence type="ECO:0000259" key="16">
    <source>
        <dbReference type="PROSITE" id="PS50927"/>
    </source>
</evidence>
<evidence type="ECO:0000256" key="6">
    <source>
        <dbReference type="ARBA" id="ARBA00022777"/>
    </source>
</evidence>
<keyword evidence="19" id="KW-1185">Reference proteome</keyword>
<organism evidence="18 19">
    <name type="scientific">Tagetes erecta</name>
    <name type="common">African marigold</name>
    <dbReference type="NCBI Taxonomy" id="13708"/>
    <lineage>
        <taxon>Eukaryota</taxon>
        <taxon>Viridiplantae</taxon>
        <taxon>Streptophyta</taxon>
        <taxon>Embryophyta</taxon>
        <taxon>Tracheophyta</taxon>
        <taxon>Spermatophyta</taxon>
        <taxon>Magnoliopsida</taxon>
        <taxon>eudicotyledons</taxon>
        <taxon>Gunneridae</taxon>
        <taxon>Pentapetalae</taxon>
        <taxon>asterids</taxon>
        <taxon>campanulids</taxon>
        <taxon>Asterales</taxon>
        <taxon>Asteraceae</taxon>
        <taxon>Asteroideae</taxon>
        <taxon>Heliantheae alliance</taxon>
        <taxon>Tageteae</taxon>
        <taxon>Tagetes</taxon>
    </lineage>
</organism>
<dbReference type="EC" id="2.7.11.1" evidence="1"/>
<evidence type="ECO:0000256" key="7">
    <source>
        <dbReference type="ARBA" id="ARBA00022840"/>
    </source>
</evidence>
<comment type="caution">
    <text evidence="18">The sequence shown here is derived from an EMBL/GenBank/DDBJ whole genome shotgun (WGS) entry which is preliminary data.</text>
</comment>
<evidence type="ECO:0000256" key="8">
    <source>
        <dbReference type="ARBA" id="ARBA00023157"/>
    </source>
</evidence>
<feature type="signal peptide" evidence="14">
    <location>
        <begin position="1"/>
        <end position="29"/>
    </location>
</feature>
<evidence type="ECO:0000313" key="18">
    <source>
        <dbReference type="EMBL" id="KAK1420057.1"/>
    </source>
</evidence>
<dbReference type="SUPFAM" id="SSF51110">
    <property type="entry name" value="alpha-D-mannose-specific plant lectins"/>
    <property type="match status" value="1"/>
</dbReference>
<dbReference type="SMART" id="SM00108">
    <property type="entry name" value="B_lectin"/>
    <property type="match status" value="1"/>
</dbReference>
<dbReference type="InterPro" id="IPR017441">
    <property type="entry name" value="Protein_kinase_ATP_BS"/>
</dbReference>
<dbReference type="CDD" id="cd00028">
    <property type="entry name" value="B_lectin"/>
    <property type="match status" value="1"/>
</dbReference>
<dbReference type="GO" id="GO:0004674">
    <property type="term" value="F:protein serine/threonine kinase activity"/>
    <property type="evidence" value="ECO:0007669"/>
    <property type="project" value="UniProtKB-KW"/>
</dbReference>
<dbReference type="PROSITE" id="PS50927">
    <property type="entry name" value="BULB_LECTIN"/>
    <property type="match status" value="1"/>
</dbReference>
<comment type="catalytic activity">
    <reaction evidence="11">
        <text>L-seryl-[protein] + ATP = O-phospho-L-seryl-[protein] + ADP + H(+)</text>
        <dbReference type="Rhea" id="RHEA:17989"/>
        <dbReference type="Rhea" id="RHEA-COMP:9863"/>
        <dbReference type="Rhea" id="RHEA-COMP:11604"/>
        <dbReference type="ChEBI" id="CHEBI:15378"/>
        <dbReference type="ChEBI" id="CHEBI:29999"/>
        <dbReference type="ChEBI" id="CHEBI:30616"/>
        <dbReference type="ChEBI" id="CHEBI:83421"/>
        <dbReference type="ChEBI" id="CHEBI:456216"/>
        <dbReference type="EC" id="2.7.11.1"/>
    </reaction>
</comment>
<proteinExistence type="inferred from homology"/>
<dbReference type="CDD" id="cd01098">
    <property type="entry name" value="PAN_AP_plant"/>
    <property type="match status" value="1"/>
</dbReference>
<dbReference type="PROSITE" id="PS00107">
    <property type="entry name" value="PROTEIN_KINASE_ATP"/>
    <property type="match status" value="1"/>
</dbReference>
<dbReference type="GO" id="GO:0048544">
    <property type="term" value="P:recognition of pollen"/>
    <property type="evidence" value="ECO:0007669"/>
    <property type="project" value="InterPro"/>
</dbReference>
<keyword evidence="7 12" id="KW-0067">ATP-binding</keyword>
<evidence type="ECO:0000256" key="4">
    <source>
        <dbReference type="ARBA" id="ARBA00022729"/>
    </source>
</evidence>
<dbReference type="PANTHER" id="PTHR32444:SF118">
    <property type="entry name" value="OS09G0551150 PROTEIN"/>
    <property type="match status" value="1"/>
</dbReference>
<keyword evidence="4 14" id="KW-0732">Signal</keyword>
<dbReference type="InterPro" id="IPR003609">
    <property type="entry name" value="Pan_app"/>
</dbReference>
<keyword evidence="9" id="KW-0325">Glycoprotein</keyword>
<protein>
    <recommendedName>
        <fullName evidence="1">non-specific serine/threonine protein kinase</fullName>
        <ecNumber evidence="1">2.7.11.1</ecNumber>
    </recommendedName>
</protein>
<dbReference type="InterPro" id="IPR000858">
    <property type="entry name" value="S_locus_glycoprot_dom"/>
</dbReference>
<dbReference type="Pfam" id="PF00069">
    <property type="entry name" value="Pkinase"/>
    <property type="match status" value="1"/>
</dbReference>
<keyword evidence="5 12" id="KW-0547">Nucleotide-binding</keyword>
<feature type="domain" description="Bulb-type lectin" evidence="16">
    <location>
        <begin position="30"/>
        <end position="170"/>
    </location>
</feature>